<dbReference type="PROSITE" id="PS51257">
    <property type="entry name" value="PROKAR_LIPOPROTEIN"/>
    <property type="match status" value="1"/>
</dbReference>
<dbReference type="Gene3D" id="2.40.100.10">
    <property type="entry name" value="Cyclophilin-like"/>
    <property type="match status" value="1"/>
</dbReference>
<dbReference type="AlphaFoldDB" id="A0AAN0K9K2"/>
<dbReference type="Pfam" id="PF00160">
    <property type="entry name" value="Pro_isomerase"/>
    <property type="match status" value="1"/>
</dbReference>
<accession>A0AAN0K9K2</accession>
<dbReference type="EC" id="5.2.1.8" evidence="2"/>
<dbReference type="Proteomes" id="UP001431656">
    <property type="component" value="Chromosome"/>
</dbReference>
<evidence type="ECO:0000259" key="4">
    <source>
        <dbReference type="PROSITE" id="PS50072"/>
    </source>
</evidence>
<keyword evidence="2" id="KW-0732">Signal</keyword>
<comment type="catalytic activity">
    <reaction evidence="2">
        <text>[protein]-peptidylproline (omega=180) = [protein]-peptidylproline (omega=0)</text>
        <dbReference type="Rhea" id="RHEA:16237"/>
        <dbReference type="Rhea" id="RHEA-COMP:10747"/>
        <dbReference type="Rhea" id="RHEA-COMP:10748"/>
        <dbReference type="ChEBI" id="CHEBI:83833"/>
        <dbReference type="ChEBI" id="CHEBI:83834"/>
        <dbReference type="EC" id="5.2.1.8"/>
    </reaction>
</comment>
<dbReference type="PROSITE" id="PS51318">
    <property type="entry name" value="TAT"/>
    <property type="match status" value="1"/>
</dbReference>
<organism evidence="5 6">
    <name type="scientific">Brooklawnia propionicigenes</name>
    <dbReference type="NCBI Taxonomy" id="3041175"/>
    <lineage>
        <taxon>Bacteria</taxon>
        <taxon>Bacillati</taxon>
        <taxon>Actinomycetota</taxon>
        <taxon>Actinomycetes</taxon>
        <taxon>Propionibacteriales</taxon>
        <taxon>Propionibacteriaceae</taxon>
        <taxon>Brooklawnia</taxon>
    </lineage>
</organism>
<reference evidence="5" key="1">
    <citation type="journal article" date="2024" name="Int. J. Syst. Evol. Microbiol.">
        <title>Brooklawnia propionicigenes sp. nov., a facultatively anaerobic, propionate-producing bacterium isolated from a methanogenic reactor treating waste from cattle farms.</title>
        <authorList>
            <person name="Akita Y."/>
            <person name="Ueki A."/>
            <person name="Tonouchi A."/>
            <person name="Sugawara Y."/>
            <person name="Honma S."/>
            <person name="Kaku N."/>
            <person name="Ueki K."/>
        </authorList>
    </citation>
    <scope>NUCLEOTIDE SEQUENCE</scope>
    <source>
        <strain evidence="5">SH051</strain>
    </source>
</reference>
<dbReference type="SUPFAM" id="SSF50891">
    <property type="entry name" value="Cyclophilin-like"/>
    <property type="match status" value="1"/>
</dbReference>
<dbReference type="PANTHER" id="PTHR45625:SF3">
    <property type="entry name" value="PEPTIDYL-PROLYL CIS-TRANS ISOMERASE B-RELATED"/>
    <property type="match status" value="1"/>
</dbReference>
<evidence type="ECO:0000313" key="5">
    <source>
        <dbReference type="EMBL" id="BEH03516.1"/>
    </source>
</evidence>
<gene>
    <name evidence="5" type="ORF">brsh051_27970</name>
</gene>
<dbReference type="InterPro" id="IPR002130">
    <property type="entry name" value="Cyclophilin-type_PPIase_dom"/>
</dbReference>
<dbReference type="InterPro" id="IPR029000">
    <property type="entry name" value="Cyclophilin-like_dom_sf"/>
</dbReference>
<keyword evidence="2 5" id="KW-0413">Isomerase</keyword>
<dbReference type="EMBL" id="AP028056">
    <property type="protein sequence ID" value="BEH03516.1"/>
    <property type="molecule type" value="Genomic_DNA"/>
</dbReference>
<feature type="domain" description="PPIase cyclophilin-type" evidence="4">
    <location>
        <begin position="101"/>
        <end position="245"/>
    </location>
</feature>
<dbReference type="RefSeq" id="WP_286266087.1">
    <property type="nucleotide sequence ID" value="NZ_AP028056.1"/>
</dbReference>
<feature type="signal peptide" evidence="2">
    <location>
        <begin position="1"/>
        <end position="21"/>
    </location>
</feature>
<evidence type="ECO:0000256" key="1">
    <source>
        <dbReference type="ARBA" id="ARBA00002388"/>
    </source>
</evidence>
<comment type="function">
    <text evidence="1 2">PPIases accelerate the folding of proteins. It catalyzes the cis-trans isomerization of proline imidic peptide bonds in oligopeptides.</text>
</comment>
<dbReference type="KEGG" id="broo:brsh051_27970"/>
<protein>
    <recommendedName>
        <fullName evidence="2">Peptidyl-prolyl cis-trans isomerase</fullName>
        <shortName evidence="2">PPIase</shortName>
        <ecNumber evidence="2">5.2.1.8</ecNumber>
    </recommendedName>
</protein>
<feature type="region of interest" description="Disordered" evidence="3">
    <location>
        <begin position="25"/>
        <end position="56"/>
    </location>
</feature>
<dbReference type="CDD" id="cd00317">
    <property type="entry name" value="cyclophilin"/>
    <property type="match status" value="1"/>
</dbReference>
<sequence>MTVSRRAAVCVAAAGAMMALAGCANQPGQTSGASSPASATSTATSASPSGEPTGTTAASALNATVSCQYVAGGQRAKPVDPPPATDVPATGTLTVTLDMTAGPVAITMDRAKAPCTVNSFEALVKQGFYDGTSCHRLVDQGIYILQCGDPTGIGSGGPGYRFADELTGSEQYTAGVVAMANAGPDTNGSQFFIVWADSPLPPDYTIFGTIDDDSLQVITTIASRGVSQDASPNPIAEAKITRASFG</sequence>
<evidence type="ECO:0000313" key="6">
    <source>
        <dbReference type="Proteomes" id="UP001431656"/>
    </source>
</evidence>
<keyword evidence="2" id="KW-0697">Rotamase</keyword>
<dbReference type="PROSITE" id="PS50072">
    <property type="entry name" value="CSA_PPIASE_2"/>
    <property type="match status" value="1"/>
</dbReference>
<proteinExistence type="inferred from homology"/>
<dbReference type="InterPro" id="IPR006311">
    <property type="entry name" value="TAT_signal"/>
</dbReference>
<comment type="similarity">
    <text evidence="2">Belongs to the cyclophilin-type PPIase family.</text>
</comment>
<evidence type="ECO:0000256" key="3">
    <source>
        <dbReference type="SAM" id="MobiDB-lite"/>
    </source>
</evidence>
<name>A0AAN0K9K2_9ACTN</name>
<dbReference type="PANTHER" id="PTHR45625">
    <property type="entry name" value="PEPTIDYL-PROLYL CIS-TRANS ISOMERASE-RELATED"/>
    <property type="match status" value="1"/>
</dbReference>
<evidence type="ECO:0000256" key="2">
    <source>
        <dbReference type="RuleBase" id="RU363019"/>
    </source>
</evidence>
<dbReference type="PRINTS" id="PR00153">
    <property type="entry name" value="CSAPPISMRASE"/>
</dbReference>
<dbReference type="GO" id="GO:0003755">
    <property type="term" value="F:peptidyl-prolyl cis-trans isomerase activity"/>
    <property type="evidence" value="ECO:0007669"/>
    <property type="project" value="UniProtKB-UniRule"/>
</dbReference>
<dbReference type="InterPro" id="IPR044666">
    <property type="entry name" value="Cyclophilin_A-like"/>
</dbReference>
<feature type="compositionally biased region" description="Low complexity" evidence="3">
    <location>
        <begin position="25"/>
        <end position="50"/>
    </location>
</feature>
<feature type="chain" id="PRO_5042670978" description="Peptidyl-prolyl cis-trans isomerase" evidence="2">
    <location>
        <begin position="22"/>
        <end position="246"/>
    </location>
</feature>
<keyword evidence="6" id="KW-1185">Reference proteome</keyword>